<name>A0A0C9Y104_9AGAR</name>
<dbReference type="EMBL" id="KN838809">
    <property type="protein sequence ID" value="KIJ94102.1"/>
    <property type="molecule type" value="Genomic_DNA"/>
</dbReference>
<reference evidence="3" key="2">
    <citation type="submission" date="2015-01" db="EMBL/GenBank/DDBJ databases">
        <title>Evolutionary Origins and Diversification of the Mycorrhizal Mutualists.</title>
        <authorList>
            <consortium name="DOE Joint Genome Institute"/>
            <consortium name="Mycorrhizal Genomics Consortium"/>
            <person name="Kohler A."/>
            <person name="Kuo A."/>
            <person name="Nagy L.G."/>
            <person name="Floudas D."/>
            <person name="Copeland A."/>
            <person name="Barry K.W."/>
            <person name="Cichocki N."/>
            <person name="Veneault-Fourrey C."/>
            <person name="LaButti K."/>
            <person name="Lindquist E.A."/>
            <person name="Lipzen A."/>
            <person name="Lundell T."/>
            <person name="Morin E."/>
            <person name="Murat C."/>
            <person name="Riley R."/>
            <person name="Ohm R."/>
            <person name="Sun H."/>
            <person name="Tunlid A."/>
            <person name="Henrissat B."/>
            <person name="Grigoriev I.V."/>
            <person name="Hibbett D.S."/>
            <person name="Martin F."/>
        </authorList>
    </citation>
    <scope>NUCLEOTIDE SEQUENCE [LARGE SCALE GENOMIC DNA]</scope>
    <source>
        <strain evidence="3">LaAM-08-1</strain>
    </source>
</reference>
<organism evidence="2 3">
    <name type="scientific">Laccaria amethystina LaAM-08-1</name>
    <dbReference type="NCBI Taxonomy" id="1095629"/>
    <lineage>
        <taxon>Eukaryota</taxon>
        <taxon>Fungi</taxon>
        <taxon>Dikarya</taxon>
        <taxon>Basidiomycota</taxon>
        <taxon>Agaricomycotina</taxon>
        <taxon>Agaricomycetes</taxon>
        <taxon>Agaricomycetidae</taxon>
        <taxon>Agaricales</taxon>
        <taxon>Agaricineae</taxon>
        <taxon>Hydnangiaceae</taxon>
        <taxon>Laccaria</taxon>
    </lineage>
</organism>
<evidence type="ECO:0000313" key="2">
    <source>
        <dbReference type="EMBL" id="KIK07539.1"/>
    </source>
</evidence>
<reference evidence="2 3" key="1">
    <citation type="submission" date="2014-04" db="EMBL/GenBank/DDBJ databases">
        <authorList>
            <consortium name="DOE Joint Genome Institute"/>
            <person name="Kuo A."/>
            <person name="Kohler A."/>
            <person name="Nagy L.G."/>
            <person name="Floudas D."/>
            <person name="Copeland A."/>
            <person name="Barry K.W."/>
            <person name="Cichocki N."/>
            <person name="Veneault-Fourrey C."/>
            <person name="LaButti K."/>
            <person name="Lindquist E.A."/>
            <person name="Lipzen A."/>
            <person name="Lundell T."/>
            <person name="Morin E."/>
            <person name="Murat C."/>
            <person name="Sun H."/>
            <person name="Tunlid A."/>
            <person name="Henrissat B."/>
            <person name="Grigoriev I.V."/>
            <person name="Hibbett D.S."/>
            <person name="Martin F."/>
            <person name="Nordberg H.P."/>
            <person name="Cantor M.N."/>
            <person name="Hua S.X."/>
        </authorList>
    </citation>
    <scope>NUCLEOTIDE SEQUENCE [LARGE SCALE GENOMIC DNA]</scope>
    <source>
        <strain evidence="2 3">LaAM-08-1</strain>
    </source>
</reference>
<dbReference type="HOGENOM" id="CLU_2038433_0_0_1"/>
<dbReference type="Proteomes" id="UP000054477">
    <property type="component" value="Unassembled WGS sequence"/>
</dbReference>
<sequence length="121" mass="13043">MPMPFDIALNPLTGTGKPICCTCPLPTGPYLCACRQRLLQPPTTAPTTARPLPNVASFNDLDAPSSDESFVVRPVHNHQNAASLFSDVNGEELIPQPCLKMALLKAMGFGRRLFAALFFTA</sequence>
<reference evidence="2" key="3">
    <citation type="submission" date="2015-02" db="EMBL/GenBank/DDBJ databases">
        <title>Evolutionary Origins and Diversification of the Mycorrhizal Mutualists.</title>
        <authorList>
            <consortium name="DOE Joint Genome Institute"/>
            <consortium name="Mycorrhizal Genomics Consortium"/>
            <person name="Kohler A."/>
            <person name="Kuo A."/>
            <person name="Nagy L.G."/>
            <person name="Floudas D."/>
            <person name="Copeland A."/>
            <person name="Barry K.W."/>
            <person name="Cichocki N."/>
            <person name="Veneault-Fourrey C."/>
            <person name="LaButti K."/>
            <person name="Lindquist E.A."/>
            <person name="Lipzen A."/>
            <person name="Lundell T."/>
            <person name="Morin E."/>
            <person name="Murat C."/>
            <person name="Riley R."/>
            <person name="Ohm R."/>
            <person name="Sun H."/>
            <person name="Tunlid A."/>
            <person name="Henrissat B."/>
            <person name="Grigoriev I.V."/>
            <person name="Hibbett D.S."/>
            <person name="Martin F."/>
        </authorList>
    </citation>
    <scope>NUCLEOTIDE SEQUENCE</scope>
    <source>
        <strain evidence="2">LaAM-08-1</strain>
    </source>
</reference>
<evidence type="ECO:0000313" key="3">
    <source>
        <dbReference type="Proteomes" id="UP000054477"/>
    </source>
</evidence>
<accession>A0A0C9Y104</accession>
<keyword evidence="3" id="KW-1185">Reference proteome</keyword>
<dbReference type="EMBL" id="KN838547">
    <property type="protein sequence ID" value="KIK07539.1"/>
    <property type="molecule type" value="Genomic_DNA"/>
</dbReference>
<evidence type="ECO:0000313" key="1">
    <source>
        <dbReference type="EMBL" id="KIJ94102.1"/>
    </source>
</evidence>
<dbReference type="AlphaFoldDB" id="A0A0C9Y104"/>
<protein>
    <submittedName>
        <fullName evidence="2">Uncharacterized protein</fullName>
    </submittedName>
</protein>
<gene>
    <name evidence="2" type="ORF">K443DRAFT_673447</name>
    <name evidence="1" type="ORF">K443DRAFT_684003</name>
</gene>
<proteinExistence type="predicted"/>